<dbReference type="AlphaFoldDB" id="A0A8J3KZ27"/>
<protein>
    <submittedName>
        <fullName evidence="1">Uncharacterized protein</fullName>
    </submittedName>
</protein>
<keyword evidence="2" id="KW-1185">Reference proteome</keyword>
<comment type="caution">
    <text evidence="1">The sequence shown here is derived from an EMBL/GenBank/DDBJ whole genome shotgun (WGS) entry which is preliminary data.</text>
</comment>
<name>A0A8J3KZ27_9ACTN</name>
<dbReference type="Proteomes" id="UP000630887">
    <property type="component" value="Unassembled WGS sequence"/>
</dbReference>
<sequence length="131" mass="14978">MHELSAQLFDCSRIGKNSFNLTLIKSSLDLDRNIDAFGDQQRLVWVGPKWLVLVTDNDVDFVRLLVERVDDLGIRHDVLGSEVLPKESRDDGFISAPFYVRVGSRRTKMLEVNVEFLGFSYPVALDRIHLT</sequence>
<accession>A0A8J3KZ27</accession>
<organism evidence="1 2">
    <name type="scientific">Catellatospora coxensis</name>
    <dbReference type="NCBI Taxonomy" id="310354"/>
    <lineage>
        <taxon>Bacteria</taxon>
        <taxon>Bacillati</taxon>
        <taxon>Actinomycetota</taxon>
        <taxon>Actinomycetes</taxon>
        <taxon>Micromonosporales</taxon>
        <taxon>Micromonosporaceae</taxon>
        <taxon>Catellatospora</taxon>
    </lineage>
</organism>
<dbReference type="EMBL" id="BONI01000016">
    <property type="protein sequence ID" value="GIG05676.1"/>
    <property type="molecule type" value="Genomic_DNA"/>
</dbReference>
<evidence type="ECO:0000313" key="2">
    <source>
        <dbReference type="Proteomes" id="UP000630887"/>
    </source>
</evidence>
<reference evidence="1 2" key="1">
    <citation type="submission" date="2021-01" db="EMBL/GenBank/DDBJ databases">
        <title>Whole genome shotgun sequence of Catellatospora coxensis NBRC 107359.</title>
        <authorList>
            <person name="Komaki H."/>
            <person name="Tamura T."/>
        </authorList>
    </citation>
    <scope>NUCLEOTIDE SEQUENCE [LARGE SCALE GENOMIC DNA]</scope>
    <source>
        <strain evidence="1 2">NBRC 107359</strain>
    </source>
</reference>
<evidence type="ECO:0000313" key="1">
    <source>
        <dbReference type="EMBL" id="GIG05676.1"/>
    </source>
</evidence>
<proteinExistence type="predicted"/>
<gene>
    <name evidence="1" type="ORF">Cco03nite_23760</name>
</gene>